<dbReference type="AlphaFoldDB" id="A0A484XNR9"/>
<reference evidence="1 2" key="1">
    <citation type="submission" date="2019-03" db="EMBL/GenBank/DDBJ databases">
        <authorList>
            <consortium name="Pathogen Informatics"/>
        </authorList>
    </citation>
    <scope>NUCLEOTIDE SEQUENCE [LARGE SCALE GENOMIC DNA]</scope>
    <source>
        <strain evidence="1 2">NCTC12126</strain>
    </source>
</reference>
<name>A0A484XNR9_9ENTR</name>
<protein>
    <submittedName>
        <fullName evidence="1">Uncharacterized protein</fullName>
    </submittedName>
</protein>
<dbReference type="Proteomes" id="UP000351155">
    <property type="component" value="Unassembled WGS sequence"/>
</dbReference>
<evidence type="ECO:0000313" key="2">
    <source>
        <dbReference type="Proteomes" id="UP000351155"/>
    </source>
</evidence>
<dbReference type="EMBL" id="CAADIW010000021">
    <property type="protein sequence ID" value="VFS25970.1"/>
    <property type="molecule type" value="Genomic_DNA"/>
</dbReference>
<evidence type="ECO:0000313" key="1">
    <source>
        <dbReference type="EMBL" id="VFS25970.1"/>
    </source>
</evidence>
<gene>
    <name evidence="1" type="ORF">NCTC12126_02382</name>
</gene>
<organism evidence="1 2">
    <name type="scientific">Enterobacter cancerogenus</name>
    <dbReference type="NCBI Taxonomy" id="69218"/>
    <lineage>
        <taxon>Bacteria</taxon>
        <taxon>Pseudomonadati</taxon>
        <taxon>Pseudomonadota</taxon>
        <taxon>Gammaproteobacteria</taxon>
        <taxon>Enterobacterales</taxon>
        <taxon>Enterobacteriaceae</taxon>
        <taxon>Enterobacter</taxon>
        <taxon>Enterobacter cloacae complex</taxon>
    </lineage>
</organism>
<proteinExistence type="predicted"/>
<sequence length="128" mass="13753">MKMNDYAAALALENGGFLMAGDAAATLKMGDVIEITSRAGLTVTSVEVKTLADAPLSMVMAVARRTDSGWVPYYSDVVYESAYQAAYAQLMSDAGRGFDVDDVLDWQVLDEPVTVVGVQQVTNYADKQ</sequence>
<accession>A0A484XNR9</accession>